<dbReference type="Proteomes" id="UP000831947">
    <property type="component" value="Chromosome"/>
</dbReference>
<dbReference type="InterPro" id="IPR011701">
    <property type="entry name" value="MFS"/>
</dbReference>
<dbReference type="PROSITE" id="PS50850">
    <property type="entry name" value="MFS"/>
    <property type="match status" value="1"/>
</dbReference>
<protein>
    <submittedName>
        <fullName evidence="9">MFS transporter</fullName>
    </submittedName>
</protein>
<keyword evidence="10" id="KW-1185">Reference proteome</keyword>
<keyword evidence="6 7" id="KW-0472">Membrane</keyword>
<dbReference type="PANTHER" id="PTHR42718:SF46">
    <property type="entry name" value="BLR6921 PROTEIN"/>
    <property type="match status" value="1"/>
</dbReference>
<dbReference type="PANTHER" id="PTHR42718">
    <property type="entry name" value="MAJOR FACILITATOR SUPERFAMILY MULTIDRUG TRANSPORTER MFSC"/>
    <property type="match status" value="1"/>
</dbReference>
<reference evidence="9 10" key="1">
    <citation type="journal article" date="2022" name="Int. J. Syst. Evol. Microbiol.">
        <title>Apilactobacillus apisilvae sp. nov., Nicolia spurrieriana gen. nov. sp. nov., Bombilactobacillus folatiphilus sp. nov. and Bombilactobacillus thymidiniphilus sp. nov., four new lactic acid bacterial isolates from stingless bees Tetragonula carbonaria and Austroplebeia australis.</title>
        <authorList>
            <person name="Oliphant S.A."/>
            <person name="Watson-Haigh N.S."/>
            <person name="Sumby K.M."/>
            <person name="Gardner J."/>
            <person name="Groom S."/>
            <person name="Jiranek V."/>
        </authorList>
    </citation>
    <scope>NUCLEOTIDE SEQUENCE [LARGE SCALE GENOMIC DNA]</scope>
    <source>
        <strain evidence="9 10">SG4_A1</strain>
    </source>
</reference>
<dbReference type="Gene3D" id="1.20.1720.10">
    <property type="entry name" value="Multidrug resistance protein D"/>
    <property type="match status" value="1"/>
</dbReference>
<dbReference type="InterPro" id="IPR020846">
    <property type="entry name" value="MFS_dom"/>
</dbReference>
<dbReference type="NCBIfam" id="TIGR00711">
    <property type="entry name" value="efflux_EmrB"/>
    <property type="match status" value="1"/>
</dbReference>
<keyword evidence="2" id="KW-0813">Transport</keyword>
<feature type="transmembrane region" description="Helical" evidence="7">
    <location>
        <begin position="117"/>
        <end position="139"/>
    </location>
</feature>
<evidence type="ECO:0000256" key="1">
    <source>
        <dbReference type="ARBA" id="ARBA00004651"/>
    </source>
</evidence>
<feature type="transmembrane region" description="Helical" evidence="7">
    <location>
        <begin position="205"/>
        <end position="228"/>
    </location>
</feature>
<feature type="domain" description="Major facilitator superfamily (MFS) profile" evidence="8">
    <location>
        <begin position="1"/>
        <end position="425"/>
    </location>
</feature>
<evidence type="ECO:0000256" key="2">
    <source>
        <dbReference type="ARBA" id="ARBA00022448"/>
    </source>
</evidence>
<dbReference type="Gene3D" id="1.20.1250.20">
    <property type="entry name" value="MFS general substrate transporter like domains"/>
    <property type="match status" value="1"/>
</dbReference>
<feature type="transmembrane region" description="Helical" evidence="7">
    <location>
        <begin position="84"/>
        <end position="105"/>
    </location>
</feature>
<dbReference type="Pfam" id="PF07690">
    <property type="entry name" value="MFS_1"/>
    <property type="match status" value="2"/>
</dbReference>
<name>A0ABY4PFT1_9LACO</name>
<keyword evidence="3" id="KW-1003">Cell membrane</keyword>
<evidence type="ECO:0000256" key="4">
    <source>
        <dbReference type="ARBA" id="ARBA00022692"/>
    </source>
</evidence>
<keyword evidence="4 7" id="KW-0812">Transmembrane</keyword>
<feature type="transmembrane region" description="Helical" evidence="7">
    <location>
        <begin position="179"/>
        <end position="199"/>
    </location>
</feature>
<feature type="transmembrane region" description="Helical" evidence="7">
    <location>
        <begin position="278"/>
        <end position="300"/>
    </location>
</feature>
<feature type="transmembrane region" description="Helical" evidence="7">
    <location>
        <begin position="312"/>
        <end position="331"/>
    </location>
</feature>
<keyword evidence="5 7" id="KW-1133">Transmembrane helix</keyword>
<dbReference type="PROSITE" id="PS00216">
    <property type="entry name" value="SUGAR_TRANSPORT_1"/>
    <property type="match status" value="1"/>
</dbReference>
<evidence type="ECO:0000256" key="5">
    <source>
        <dbReference type="ARBA" id="ARBA00022989"/>
    </source>
</evidence>
<feature type="transmembrane region" description="Helical" evidence="7">
    <location>
        <begin position="562"/>
        <end position="583"/>
    </location>
</feature>
<evidence type="ECO:0000259" key="8">
    <source>
        <dbReference type="PROSITE" id="PS50850"/>
    </source>
</evidence>
<proteinExistence type="predicted"/>
<dbReference type="InterPro" id="IPR036259">
    <property type="entry name" value="MFS_trans_sf"/>
</dbReference>
<dbReference type="InterPro" id="IPR004638">
    <property type="entry name" value="EmrB-like"/>
</dbReference>
<dbReference type="SUPFAM" id="SSF103473">
    <property type="entry name" value="MFS general substrate transporter"/>
    <property type="match status" value="2"/>
</dbReference>
<dbReference type="CDD" id="cd17321">
    <property type="entry name" value="MFS_MMR_MDR_like"/>
    <property type="match status" value="1"/>
</dbReference>
<organism evidence="9 10">
    <name type="scientific">Bombilactobacillus thymidiniphilus</name>
    <dbReference type="NCBI Taxonomy" id="2923363"/>
    <lineage>
        <taxon>Bacteria</taxon>
        <taxon>Bacillati</taxon>
        <taxon>Bacillota</taxon>
        <taxon>Bacilli</taxon>
        <taxon>Lactobacillales</taxon>
        <taxon>Lactobacillaceae</taxon>
        <taxon>Bombilactobacillus</taxon>
    </lineage>
</organism>
<feature type="transmembrane region" description="Helical" evidence="7">
    <location>
        <begin position="59"/>
        <end position="78"/>
    </location>
</feature>
<dbReference type="EMBL" id="CP093365">
    <property type="protein sequence ID" value="UQS84391.1"/>
    <property type="molecule type" value="Genomic_DNA"/>
</dbReference>
<dbReference type="PRINTS" id="PR01036">
    <property type="entry name" value="TCRTETB"/>
</dbReference>
<feature type="transmembrane region" description="Helical" evidence="7">
    <location>
        <begin position="29"/>
        <end position="47"/>
    </location>
</feature>
<feature type="transmembrane region" description="Helical" evidence="7">
    <location>
        <begin position="337"/>
        <end position="360"/>
    </location>
</feature>
<sequence length="591" mass="63900">MFMGTLDSTIINIALPKIMNQFNASLNNTSWVTTIYTLALAVFMITGSKLADRYGRKKVMLIGLLLFGGFSAACMFAPSLLTLIVFRFFQGIGGAIITPIVLPMGVEIFGKENTSKISSVVGAITALAAAAGPALGGIILQYSTWRWVFGINIPLAALALLITVFFISESYDETLAGDVDWLGMLALSISLGGIVFGMLEGRQYGWTSPVIITCIAVGVVALFVFYLVEKKVASPLVELHLLKEKTLTASSLVYFVTGFSLVCPMLIINYFLQDVLNYTPLHAAIIIIPVSLTVVIAMPLGTKILDAMGARIITFMGLILIACSLWLLSLVKTNTPTVIIVIFLVVNGFGFGFSSVSLVASVKYLPKEKTGVGSGIVNAMRQIGTCLGVALLVTVLNNNVINSKNDIKDNSIQIIQDHRLSPQVKKVAKNEIRSVFKNNSSGKNIKTSTKGFKTKVTKVAKKTNNLPTPKKSSSLGQLYQAQKQMVKGTNQLNDSLTQFNALATKTNNPTAKIIQPLASGADSLAGAQKKLLTSTQLLAQKQELKSVLKGIKHQKNRQLTKAFSRTYLLGAIIVLLCSPITWWTDYKKQTA</sequence>
<feature type="transmembrane region" description="Helical" evidence="7">
    <location>
        <begin position="145"/>
        <end position="167"/>
    </location>
</feature>
<accession>A0ABY4PFT1</accession>
<comment type="subcellular location">
    <subcellularLocation>
        <location evidence="1">Cell membrane</location>
        <topology evidence="1">Multi-pass membrane protein</topology>
    </subcellularLocation>
</comment>
<dbReference type="InterPro" id="IPR005829">
    <property type="entry name" value="Sugar_transporter_CS"/>
</dbReference>
<feature type="transmembrane region" description="Helical" evidence="7">
    <location>
        <begin position="249"/>
        <end position="272"/>
    </location>
</feature>
<evidence type="ECO:0000313" key="10">
    <source>
        <dbReference type="Proteomes" id="UP000831947"/>
    </source>
</evidence>
<evidence type="ECO:0000256" key="7">
    <source>
        <dbReference type="SAM" id="Phobius"/>
    </source>
</evidence>
<evidence type="ECO:0000256" key="3">
    <source>
        <dbReference type="ARBA" id="ARBA00022475"/>
    </source>
</evidence>
<evidence type="ECO:0000256" key="6">
    <source>
        <dbReference type="ARBA" id="ARBA00023136"/>
    </source>
</evidence>
<evidence type="ECO:0000313" key="9">
    <source>
        <dbReference type="EMBL" id="UQS84391.1"/>
    </source>
</evidence>
<gene>
    <name evidence="9" type="ORF">MOO47_00220</name>
</gene>